<name>B1V0D1_CLOPF</name>
<reference evidence="2 3" key="1">
    <citation type="submission" date="2008-03" db="EMBL/GenBank/DDBJ databases">
        <authorList>
            <person name="Paulsen I."/>
            <person name="Sebastian Y."/>
        </authorList>
    </citation>
    <scope>NUCLEOTIDE SEQUENCE [LARGE SCALE GENOMIC DNA]</scope>
    <source>
        <strain evidence="3">D str. JGS1721</strain>
    </source>
</reference>
<dbReference type="Proteomes" id="UP000003188">
    <property type="component" value="Unassembled WGS sequence"/>
</dbReference>
<dbReference type="PROSITE" id="PS51257">
    <property type="entry name" value="PROKAR_LIPOPROTEIN"/>
    <property type="match status" value="1"/>
</dbReference>
<keyword evidence="1" id="KW-1133">Transmembrane helix</keyword>
<dbReference type="RefSeq" id="WP_003473787.1">
    <property type="nucleotide sequence ID" value="NZ_ABOO01000006.1"/>
</dbReference>
<comment type="caution">
    <text evidence="2">The sequence shown here is derived from an EMBL/GenBank/DDBJ whole genome shotgun (WGS) entry which is preliminary data.</text>
</comment>
<accession>B1V0D1</accession>
<organism evidence="2 3">
    <name type="scientific">Clostridium perfringens D str. JGS1721</name>
    <dbReference type="NCBI Taxonomy" id="488537"/>
    <lineage>
        <taxon>Bacteria</taxon>
        <taxon>Bacillati</taxon>
        <taxon>Bacillota</taxon>
        <taxon>Clostridia</taxon>
        <taxon>Eubacteriales</taxon>
        <taxon>Clostridiaceae</taxon>
        <taxon>Clostridium</taxon>
    </lineage>
</organism>
<protein>
    <submittedName>
        <fullName evidence="2">Putative lipoprotein</fullName>
    </submittedName>
</protein>
<dbReference type="AlphaFoldDB" id="B1V0D1"/>
<proteinExistence type="predicted"/>
<evidence type="ECO:0000313" key="2">
    <source>
        <dbReference type="EMBL" id="EDT72684.1"/>
    </source>
</evidence>
<dbReference type="EMBL" id="ABOO01000006">
    <property type="protein sequence ID" value="EDT72684.1"/>
    <property type="molecule type" value="Genomic_DNA"/>
</dbReference>
<feature type="transmembrane region" description="Helical" evidence="1">
    <location>
        <begin position="30"/>
        <end position="49"/>
    </location>
</feature>
<keyword evidence="1" id="KW-0472">Membrane</keyword>
<gene>
    <name evidence="2" type="ORF">CJD_0441</name>
</gene>
<keyword evidence="1" id="KW-0812">Transmembrane</keyword>
<feature type="transmembrane region" description="Helical" evidence="1">
    <location>
        <begin position="7"/>
        <end position="24"/>
    </location>
</feature>
<evidence type="ECO:0000256" key="1">
    <source>
        <dbReference type="SAM" id="Phobius"/>
    </source>
</evidence>
<evidence type="ECO:0000313" key="3">
    <source>
        <dbReference type="Proteomes" id="UP000003188"/>
    </source>
</evidence>
<sequence>MKLIRIISGVVSIFFIGCAAYGYYSSKTLYLADVILGLIAISVFAFSFLKNSKNN</sequence>
<keyword evidence="2" id="KW-0449">Lipoprotein</keyword>